<dbReference type="InterPro" id="IPR016135">
    <property type="entry name" value="UBQ-conjugating_enzyme/RWD"/>
</dbReference>
<dbReference type="Pfam" id="PF00179">
    <property type="entry name" value="UQ_con"/>
    <property type="match status" value="1"/>
</dbReference>
<dbReference type="RefSeq" id="XP_024734854.1">
    <property type="nucleotide sequence ID" value="XM_024884938.1"/>
</dbReference>
<evidence type="ECO:0000259" key="1">
    <source>
        <dbReference type="PROSITE" id="PS50127"/>
    </source>
</evidence>
<dbReference type="GeneID" id="36593015"/>
<dbReference type="FunFam" id="3.10.110.10:FF:000002">
    <property type="entry name" value="Ubiquitin-conjugating enzyme E2 D3"/>
    <property type="match status" value="1"/>
</dbReference>
<evidence type="ECO:0000313" key="3">
    <source>
        <dbReference type="Proteomes" id="UP000235371"/>
    </source>
</evidence>
<dbReference type="InterPro" id="IPR000608">
    <property type="entry name" value="UBC"/>
</dbReference>
<sequence>MFLREISKFFCWLSPLPAAKRIKWELEYLERDPPSSCSAGLIDDNIYYWKGTIMGPSHTPYAGGVFLLSIEFSSDYPFRPPKVAFMTRVYLPNINCNGAIALNILRDEWSPALTIAKVLPSICWFLDNPNPDNPLVPEIAHIYKMDHQRYEDTAREWTRKYAR</sequence>
<dbReference type="Proteomes" id="UP000235371">
    <property type="component" value="Unassembled WGS sequence"/>
</dbReference>
<dbReference type="SMART" id="SM00212">
    <property type="entry name" value="UBCc"/>
    <property type="match status" value="1"/>
</dbReference>
<feature type="domain" description="UBC core" evidence="1">
    <location>
        <begin position="17"/>
        <end position="163"/>
    </location>
</feature>
<evidence type="ECO:0000313" key="2">
    <source>
        <dbReference type="EMBL" id="PMD57950.1"/>
    </source>
</evidence>
<accession>A0A2J6T4J2</accession>
<keyword evidence="3" id="KW-1185">Reference proteome</keyword>
<dbReference type="PROSITE" id="PS50127">
    <property type="entry name" value="UBC_2"/>
    <property type="match status" value="1"/>
</dbReference>
<dbReference type="InParanoid" id="A0A2J6T4J2"/>
<gene>
    <name evidence="2" type="ORF">K444DRAFT_644232</name>
</gene>
<name>A0A2J6T4J2_9HELO</name>
<dbReference type="EMBL" id="KZ613838">
    <property type="protein sequence ID" value="PMD57950.1"/>
    <property type="molecule type" value="Genomic_DNA"/>
</dbReference>
<dbReference type="OrthoDB" id="7851174at2759"/>
<dbReference type="PANTHER" id="PTHR24068">
    <property type="entry name" value="UBIQUITIN-CONJUGATING ENZYME E2"/>
    <property type="match status" value="1"/>
</dbReference>
<dbReference type="STRING" id="1095630.A0A2J6T4J2"/>
<dbReference type="Gene3D" id="3.10.110.10">
    <property type="entry name" value="Ubiquitin Conjugating Enzyme"/>
    <property type="match status" value="1"/>
</dbReference>
<dbReference type="AlphaFoldDB" id="A0A2J6T4J2"/>
<organism evidence="2 3">
    <name type="scientific">Hyaloscypha bicolor E</name>
    <dbReference type="NCBI Taxonomy" id="1095630"/>
    <lineage>
        <taxon>Eukaryota</taxon>
        <taxon>Fungi</taxon>
        <taxon>Dikarya</taxon>
        <taxon>Ascomycota</taxon>
        <taxon>Pezizomycotina</taxon>
        <taxon>Leotiomycetes</taxon>
        <taxon>Helotiales</taxon>
        <taxon>Hyaloscyphaceae</taxon>
        <taxon>Hyaloscypha</taxon>
        <taxon>Hyaloscypha bicolor</taxon>
    </lineage>
</organism>
<protein>
    <submittedName>
        <fullName evidence="2">Ubiquitin conjugating enzyme E2</fullName>
    </submittedName>
</protein>
<reference evidence="2 3" key="1">
    <citation type="submission" date="2016-04" db="EMBL/GenBank/DDBJ databases">
        <title>A degradative enzymes factory behind the ericoid mycorrhizal symbiosis.</title>
        <authorList>
            <consortium name="DOE Joint Genome Institute"/>
            <person name="Martino E."/>
            <person name="Morin E."/>
            <person name="Grelet G."/>
            <person name="Kuo A."/>
            <person name="Kohler A."/>
            <person name="Daghino S."/>
            <person name="Barry K."/>
            <person name="Choi C."/>
            <person name="Cichocki N."/>
            <person name="Clum A."/>
            <person name="Copeland A."/>
            <person name="Hainaut M."/>
            <person name="Haridas S."/>
            <person name="Labutti K."/>
            <person name="Lindquist E."/>
            <person name="Lipzen A."/>
            <person name="Khouja H.-R."/>
            <person name="Murat C."/>
            <person name="Ohm R."/>
            <person name="Olson A."/>
            <person name="Spatafora J."/>
            <person name="Veneault-Fourrey C."/>
            <person name="Henrissat B."/>
            <person name="Grigoriev I."/>
            <person name="Martin F."/>
            <person name="Perotto S."/>
        </authorList>
    </citation>
    <scope>NUCLEOTIDE SEQUENCE [LARGE SCALE GENOMIC DNA]</scope>
    <source>
        <strain evidence="2 3">E</strain>
    </source>
</reference>
<proteinExistence type="predicted"/>
<dbReference type="SUPFAM" id="SSF54495">
    <property type="entry name" value="UBC-like"/>
    <property type="match status" value="1"/>
</dbReference>